<dbReference type="SUPFAM" id="SSF52402">
    <property type="entry name" value="Adenine nucleotide alpha hydrolases-like"/>
    <property type="match status" value="1"/>
</dbReference>
<evidence type="ECO:0000313" key="4">
    <source>
        <dbReference type="Proteomes" id="UP001314903"/>
    </source>
</evidence>
<dbReference type="CDD" id="cd00293">
    <property type="entry name" value="USP-like"/>
    <property type="match status" value="1"/>
</dbReference>
<evidence type="ECO:0000313" key="3">
    <source>
        <dbReference type="EMBL" id="MBP2028465.1"/>
    </source>
</evidence>
<comment type="similarity">
    <text evidence="1">Belongs to the universal stress protein A family.</text>
</comment>
<dbReference type="PANTHER" id="PTHR46268:SF25">
    <property type="entry name" value="USPA DOMAIN PROTEIN"/>
    <property type="match status" value="1"/>
</dbReference>
<name>A0ABS4KKZ9_9FIRM</name>
<dbReference type="Pfam" id="PF00582">
    <property type="entry name" value="Usp"/>
    <property type="match status" value="1"/>
</dbReference>
<feature type="domain" description="UspA" evidence="2">
    <location>
        <begin position="4"/>
        <end position="141"/>
    </location>
</feature>
<dbReference type="PANTHER" id="PTHR46268">
    <property type="entry name" value="STRESS RESPONSE PROTEIN NHAX"/>
    <property type="match status" value="1"/>
</dbReference>
<gene>
    <name evidence="3" type="ORF">J2Z35_002268</name>
</gene>
<sequence length="146" mass="16073">MNVQKILLPVDGSEGSYIALEAARQISEKFGAKIILLNVVDVGNRASMHEYYAYDPTVEDALVKRGQRILEDAKTKLLGADVEGVTVLGHPGDSIVTYCDENPVDLVVMATRGMTKVRRFFIGSVTNYVMHHTTVPVLAIPVDERE</sequence>
<dbReference type="InterPro" id="IPR006015">
    <property type="entry name" value="Universal_stress_UspA"/>
</dbReference>
<dbReference type="PRINTS" id="PR01438">
    <property type="entry name" value="UNVRSLSTRESS"/>
</dbReference>
<reference evidence="3 4" key="1">
    <citation type="submission" date="2021-03" db="EMBL/GenBank/DDBJ databases">
        <title>Genomic Encyclopedia of Type Strains, Phase IV (KMG-IV): sequencing the most valuable type-strain genomes for metagenomic binning, comparative biology and taxonomic classification.</title>
        <authorList>
            <person name="Goeker M."/>
        </authorList>
    </citation>
    <scope>NUCLEOTIDE SEQUENCE [LARGE SCALE GENOMIC DNA]</scope>
    <source>
        <strain evidence="3 4">DSM 27512</strain>
    </source>
</reference>
<evidence type="ECO:0000256" key="1">
    <source>
        <dbReference type="ARBA" id="ARBA00008791"/>
    </source>
</evidence>
<protein>
    <submittedName>
        <fullName evidence="3">Nucleotide-binding universal stress UspA family protein</fullName>
    </submittedName>
</protein>
<accession>A0ABS4KKZ9</accession>
<dbReference type="RefSeq" id="WP_209661514.1">
    <property type="nucleotide sequence ID" value="NZ_JAGGLI010000029.1"/>
</dbReference>
<evidence type="ECO:0000259" key="2">
    <source>
        <dbReference type="Pfam" id="PF00582"/>
    </source>
</evidence>
<proteinExistence type="inferred from homology"/>
<dbReference type="InterPro" id="IPR014729">
    <property type="entry name" value="Rossmann-like_a/b/a_fold"/>
</dbReference>
<keyword evidence="4" id="KW-1185">Reference proteome</keyword>
<dbReference type="InterPro" id="IPR006016">
    <property type="entry name" value="UspA"/>
</dbReference>
<comment type="caution">
    <text evidence="3">The sequence shown here is derived from an EMBL/GenBank/DDBJ whole genome shotgun (WGS) entry which is preliminary data.</text>
</comment>
<dbReference type="Proteomes" id="UP001314903">
    <property type="component" value="Unassembled WGS sequence"/>
</dbReference>
<dbReference type="EMBL" id="JAGGLI010000029">
    <property type="protein sequence ID" value="MBP2028465.1"/>
    <property type="molecule type" value="Genomic_DNA"/>
</dbReference>
<organism evidence="3 4">
    <name type="scientific">Acetoanaerobium pronyense</name>
    <dbReference type="NCBI Taxonomy" id="1482736"/>
    <lineage>
        <taxon>Bacteria</taxon>
        <taxon>Bacillati</taxon>
        <taxon>Bacillota</taxon>
        <taxon>Clostridia</taxon>
        <taxon>Peptostreptococcales</taxon>
        <taxon>Filifactoraceae</taxon>
        <taxon>Acetoanaerobium</taxon>
    </lineage>
</organism>
<dbReference type="Gene3D" id="3.40.50.620">
    <property type="entry name" value="HUPs"/>
    <property type="match status" value="1"/>
</dbReference>